<reference evidence="2" key="3">
    <citation type="submission" date="2023-05" db="EMBL/GenBank/DDBJ databases">
        <authorList>
            <person name="Smith C.H."/>
        </authorList>
    </citation>
    <scope>NUCLEOTIDE SEQUENCE</scope>
    <source>
        <strain evidence="2">CHS0354</strain>
        <tissue evidence="2">Mantle</tissue>
    </source>
</reference>
<comment type="caution">
    <text evidence="2">The sequence shown here is derived from an EMBL/GenBank/DDBJ whole genome shotgun (WGS) entry which is preliminary data.</text>
</comment>
<gene>
    <name evidence="2" type="ORF">CHS0354_024210</name>
</gene>
<protein>
    <recommendedName>
        <fullName evidence="1">VWFD domain-containing protein</fullName>
    </recommendedName>
</protein>
<dbReference type="PROSITE" id="PS51233">
    <property type="entry name" value="VWFD"/>
    <property type="match status" value="1"/>
</dbReference>
<dbReference type="AlphaFoldDB" id="A0AAE0RYF8"/>
<evidence type="ECO:0000313" key="2">
    <source>
        <dbReference type="EMBL" id="KAK3581898.1"/>
    </source>
</evidence>
<dbReference type="InterPro" id="IPR001846">
    <property type="entry name" value="VWF_type-D"/>
</dbReference>
<sequence>MDDFVVERAFRMPKYFNRVDGYLTSSFDASSYIPGSDYKNWLPPFKGESTLEGSVITTFDDKTYTLSSSCTYILARDFKNGNFSIILKNDNEKEIIIIFQGKTIEMLKGGKILVDAEPKVLPYSYNNILISTDGNTVTQDAKNDFLVDYNILLDRHTFTMSGWYYSKIAGLLGSYDNEPINDFVTSFGKVIDDERRFSSTWEVGSGSCR</sequence>
<accession>A0AAE0RYF8</accession>
<evidence type="ECO:0000259" key="1">
    <source>
        <dbReference type="PROSITE" id="PS51233"/>
    </source>
</evidence>
<dbReference type="SMART" id="SM00216">
    <property type="entry name" value="VWD"/>
    <property type="match status" value="1"/>
</dbReference>
<keyword evidence="3" id="KW-1185">Reference proteome</keyword>
<proteinExistence type="predicted"/>
<dbReference type="Pfam" id="PF00094">
    <property type="entry name" value="VWD"/>
    <property type="match status" value="1"/>
</dbReference>
<reference evidence="2" key="2">
    <citation type="journal article" date="2021" name="Genome Biol. Evol.">
        <title>Developing a high-quality reference genome for a parasitic bivalve with doubly uniparental inheritance (Bivalvia: Unionida).</title>
        <authorList>
            <person name="Smith C.H."/>
        </authorList>
    </citation>
    <scope>NUCLEOTIDE SEQUENCE</scope>
    <source>
        <strain evidence="2">CHS0354</strain>
        <tissue evidence="2">Mantle</tissue>
    </source>
</reference>
<name>A0AAE0RYF8_9BIVA</name>
<dbReference type="EMBL" id="JAEAOA010001432">
    <property type="protein sequence ID" value="KAK3581898.1"/>
    <property type="molecule type" value="Genomic_DNA"/>
</dbReference>
<reference evidence="2" key="1">
    <citation type="journal article" date="2021" name="Genome Biol. Evol.">
        <title>A High-Quality Reference Genome for a Parasitic Bivalve with Doubly Uniparental Inheritance (Bivalvia: Unionida).</title>
        <authorList>
            <person name="Smith C.H."/>
        </authorList>
    </citation>
    <scope>NUCLEOTIDE SEQUENCE</scope>
    <source>
        <strain evidence="2">CHS0354</strain>
    </source>
</reference>
<dbReference type="PANTHER" id="PTHR37860:SF1">
    <property type="match status" value="1"/>
</dbReference>
<organism evidence="2 3">
    <name type="scientific">Potamilus streckersoni</name>
    <dbReference type="NCBI Taxonomy" id="2493646"/>
    <lineage>
        <taxon>Eukaryota</taxon>
        <taxon>Metazoa</taxon>
        <taxon>Spiralia</taxon>
        <taxon>Lophotrochozoa</taxon>
        <taxon>Mollusca</taxon>
        <taxon>Bivalvia</taxon>
        <taxon>Autobranchia</taxon>
        <taxon>Heteroconchia</taxon>
        <taxon>Palaeoheterodonta</taxon>
        <taxon>Unionida</taxon>
        <taxon>Unionoidea</taxon>
        <taxon>Unionidae</taxon>
        <taxon>Ambleminae</taxon>
        <taxon>Lampsilini</taxon>
        <taxon>Potamilus</taxon>
    </lineage>
</organism>
<feature type="domain" description="VWFD" evidence="1">
    <location>
        <begin position="46"/>
        <end position="209"/>
    </location>
</feature>
<dbReference type="Proteomes" id="UP001195483">
    <property type="component" value="Unassembled WGS sequence"/>
</dbReference>
<dbReference type="PANTHER" id="PTHR37860">
    <property type="entry name" value="AGAP008810-PA"/>
    <property type="match status" value="1"/>
</dbReference>
<evidence type="ECO:0000313" key="3">
    <source>
        <dbReference type="Proteomes" id="UP001195483"/>
    </source>
</evidence>